<accession>A0A0F9PG12</accession>
<evidence type="ECO:0000313" key="1">
    <source>
        <dbReference type="EMBL" id="KKN29094.1"/>
    </source>
</evidence>
<sequence>MCGVADLPASYQQKTTVTSKDDTVKAPNGVSACSCVVEALLNDTSGTPKGVAGWKGHCFYSFLTPNGVMGGVEMGIQRLCASDSVITNRAATHVASWLIRQKRVFSGRSAPDPRYTGNSKIFAQTMYQHYCW</sequence>
<protein>
    <submittedName>
        <fullName evidence="1">Uncharacterized protein</fullName>
    </submittedName>
</protein>
<dbReference type="EMBL" id="LAZR01002511">
    <property type="protein sequence ID" value="KKN29094.1"/>
    <property type="molecule type" value="Genomic_DNA"/>
</dbReference>
<name>A0A0F9PG12_9ZZZZ</name>
<gene>
    <name evidence="1" type="ORF">LCGC14_0847620</name>
</gene>
<proteinExistence type="predicted"/>
<dbReference type="AlphaFoldDB" id="A0A0F9PG12"/>
<organism evidence="1">
    <name type="scientific">marine sediment metagenome</name>
    <dbReference type="NCBI Taxonomy" id="412755"/>
    <lineage>
        <taxon>unclassified sequences</taxon>
        <taxon>metagenomes</taxon>
        <taxon>ecological metagenomes</taxon>
    </lineage>
</organism>
<comment type="caution">
    <text evidence="1">The sequence shown here is derived from an EMBL/GenBank/DDBJ whole genome shotgun (WGS) entry which is preliminary data.</text>
</comment>
<reference evidence="1" key="1">
    <citation type="journal article" date="2015" name="Nature">
        <title>Complex archaea that bridge the gap between prokaryotes and eukaryotes.</title>
        <authorList>
            <person name="Spang A."/>
            <person name="Saw J.H."/>
            <person name="Jorgensen S.L."/>
            <person name="Zaremba-Niedzwiedzka K."/>
            <person name="Martijn J."/>
            <person name="Lind A.E."/>
            <person name="van Eijk R."/>
            <person name="Schleper C."/>
            <person name="Guy L."/>
            <person name="Ettema T.J."/>
        </authorList>
    </citation>
    <scope>NUCLEOTIDE SEQUENCE</scope>
</reference>